<dbReference type="AlphaFoldDB" id="A0A811Q097"/>
<feature type="binding site" evidence="7">
    <location>
        <begin position="72"/>
        <end position="74"/>
    </location>
    <ligand>
        <name>ATP</name>
        <dbReference type="ChEBI" id="CHEBI:30616"/>
    </ligand>
</feature>
<comment type="subcellular location">
    <subcellularLocation>
        <location evidence="6">Cytoplasm</location>
    </subcellularLocation>
</comment>
<dbReference type="InterPro" id="IPR014729">
    <property type="entry name" value="Rossmann-like_a/b/a_fold"/>
</dbReference>
<dbReference type="GO" id="GO:0002144">
    <property type="term" value="C:cytosolic tRNA wobble base thiouridylase complex"/>
    <property type="evidence" value="ECO:0007669"/>
    <property type="project" value="TreeGrafter"/>
</dbReference>
<evidence type="ECO:0000256" key="6">
    <source>
        <dbReference type="HAMAP-Rule" id="MF_03053"/>
    </source>
</evidence>
<dbReference type="Gene3D" id="3.40.50.620">
    <property type="entry name" value="HUPs"/>
    <property type="match status" value="1"/>
</dbReference>
<organism evidence="11 12">
    <name type="scientific">Miscanthus lutarioriparius</name>
    <dbReference type="NCBI Taxonomy" id="422564"/>
    <lineage>
        <taxon>Eukaryota</taxon>
        <taxon>Viridiplantae</taxon>
        <taxon>Streptophyta</taxon>
        <taxon>Embryophyta</taxon>
        <taxon>Tracheophyta</taxon>
        <taxon>Spermatophyta</taxon>
        <taxon>Magnoliopsida</taxon>
        <taxon>Liliopsida</taxon>
        <taxon>Poales</taxon>
        <taxon>Poaceae</taxon>
        <taxon>PACMAD clade</taxon>
        <taxon>Panicoideae</taxon>
        <taxon>Andropogonodae</taxon>
        <taxon>Andropogoneae</taxon>
        <taxon>Saccharinae</taxon>
        <taxon>Miscanthus</taxon>
    </lineage>
</organism>
<comment type="caution">
    <text evidence="11">The sequence shown here is derived from an EMBL/GenBank/DDBJ whole genome shotgun (WGS) entry which is preliminary data.</text>
</comment>
<dbReference type="InterPro" id="IPR000541">
    <property type="entry name" value="Ncs6/Tuc1/Ctu1"/>
</dbReference>
<dbReference type="GO" id="GO:0032447">
    <property type="term" value="P:protein urmylation"/>
    <property type="evidence" value="ECO:0007669"/>
    <property type="project" value="UniProtKB-UniRule"/>
</dbReference>
<reference evidence="11" key="1">
    <citation type="submission" date="2020-10" db="EMBL/GenBank/DDBJ databases">
        <authorList>
            <person name="Han B."/>
            <person name="Lu T."/>
            <person name="Zhao Q."/>
            <person name="Huang X."/>
            <person name="Zhao Y."/>
        </authorList>
    </citation>
    <scope>NUCLEOTIDE SEQUENCE</scope>
</reference>
<feature type="domain" description="Cytoplasmic tRNA 2-thiolation protein 1 C-terminal" evidence="10">
    <location>
        <begin position="316"/>
        <end position="346"/>
    </location>
</feature>
<dbReference type="SUPFAM" id="SSF52402">
    <property type="entry name" value="Adenine nucleotide alpha hydrolases-like"/>
    <property type="match status" value="1"/>
</dbReference>
<evidence type="ECO:0000256" key="7">
    <source>
        <dbReference type="PIRSR" id="PIRSR004976-51"/>
    </source>
</evidence>
<keyword evidence="2 6" id="KW-0820">tRNA-binding</keyword>
<evidence type="ECO:0000256" key="4">
    <source>
        <dbReference type="ARBA" id="ARBA00022694"/>
    </source>
</evidence>
<keyword evidence="1 6" id="KW-0963">Cytoplasm</keyword>
<dbReference type="GO" id="GO:0005524">
    <property type="term" value="F:ATP binding"/>
    <property type="evidence" value="ECO:0007669"/>
    <property type="project" value="UniProtKB-KW"/>
</dbReference>
<dbReference type="GO" id="GO:0016779">
    <property type="term" value="F:nucleotidyltransferase activity"/>
    <property type="evidence" value="ECO:0007669"/>
    <property type="project" value="UniProtKB-UniRule"/>
</dbReference>
<protein>
    <recommendedName>
        <fullName evidence="6">Cytoplasmic tRNA 2-thiolation protein 1</fullName>
        <ecNumber evidence="6">2.7.7.-</ecNumber>
    </recommendedName>
    <alternativeName>
        <fullName evidence="6">Cytoplasmic tRNA adenylyltransferase 1</fullName>
    </alternativeName>
</protein>
<keyword evidence="3 6" id="KW-0808">Transferase</keyword>
<dbReference type="CDD" id="cd01713">
    <property type="entry name" value="CTU1-like"/>
    <property type="match status" value="1"/>
</dbReference>
<dbReference type="GO" id="GO:0002143">
    <property type="term" value="P:tRNA wobble position uridine thiolation"/>
    <property type="evidence" value="ECO:0007669"/>
    <property type="project" value="TreeGrafter"/>
</dbReference>
<evidence type="ECO:0000256" key="2">
    <source>
        <dbReference type="ARBA" id="ARBA00022555"/>
    </source>
</evidence>
<keyword evidence="7" id="KW-0067">ATP-binding</keyword>
<dbReference type="InterPro" id="IPR035107">
    <property type="entry name" value="tRNA_thiolation_TtcA_Ctu1"/>
</dbReference>
<comment type="pathway">
    <text evidence="6">tRNA modification; 5-methoxycarbonylmethyl-2-thiouridine-tRNA biosynthesis.</text>
</comment>
<feature type="compositionally biased region" description="Basic and acidic residues" evidence="8">
    <location>
        <begin position="359"/>
        <end position="370"/>
    </location>
</feature>
<dbReference type="InterPro" id="IPR056369">
    <property type="entry name" value="CTU1-like_ATP-bd"/>
</dbReference>
<dbReference type="EC" id="2.7.7.-" evidence="6"/>
<evidence type="ECO:0000256" key="1">
    <source>
        <dbReference type="ARBA" id="ARBA00022490"/>
    </source>
</evidence>
<evidence type="ECO:0000259" key="9">
    <source>
        <dbReference type="Pfam" id="PF01171"/>
    </source>
</evidence>
<accession>A0A811Q097</accession>
<evidence type="ECO:0000259" key="10">
    <source>
        <dbReference type="Pfam" id="PF16503"/>
    </source>
</evidence>
<dbReference type="FunFam" id="3.40.50.620:FF:000054">
    <property type="entry name" value="Cytoplasmic tRNA 2-thiolation protein 1"/>
    <property type="match status" value="1"/>
</dbReference>
<dbReference type="GO" id="GO:0005739">
    <property type="term" value="C:mitochondrion"/>
    <property type="evidence" value="ECO:0007669"/>
    <property type="project" value="TreeGrafter"/>
</dbReference>
<dbReference type="OrthoDB" id="198857at2759"/>
<dbReference type="Pfam" id="PF16503">
    <property type="entry name" value="zn-ribbon_14"/>
    <property type="match status" value="1"/>
</dbReference>
<dbReference type="PIRSF" id="PIRSF004976">
    <property type="entry name" value="ATPase_YdaO"/>
    <property type="match status" value="1"/>
</dbReference>
<feature type="region of interest" description="Disordered" evidence="8">
    <location>
        <begin position="350"/>
        <end position="384"/>
    </location>
</feature>
<name>A0A811Q097_9POAL</name>
<sequence length="384" mass="42959">MDGPGAEGARLPPARAGSRLCVRCGERKAALKRPKTLEQICRECFYIVFEDEIHQTIVENSLFKAGERVAIGASGGKDSTVLAHVLSELNCHHNYGLDLFLLSVDEGITGYRDDSLETVKRNEIQYGLPLKIASYKDLYGWTMDNIVKAIGLKNNCTFCGVFRRQALDRGAALLKADKIVTGHSADDIAETVLLNILRGDIARLSRCTFITTGEDGPIPRCKPFKYTYEKEIVIYPVYEISYIFISFFTTPTLFKIENGLIWLYHDPGIYSPNAYRGFAREFIKDLERMRPRAILDIIKSGENFRISTTRRMPEQGTCERCGYISSQKLCKACVLLDGLNRGLPKLGIGRTKAGAGAESDGKQRTKRSERNTSSLQGKHGNFDF</sequence>
<dbReference type="Pfam" id="PF01171">
    <property type="entry name" value="ATP_bind_3"/>
    <property type="match status" value="1"/>
</dbReference>
<gene>
    <name evidence="6" type="primary">NCS6</name>
    <name evidence="6" type="synonym">CTU1</name>
    <name evidence="11" type="ORF">NCGR_LOCUS33214</name>
</gene>
<dbReference type="Proteomes" id="UP000604825">
    <property type="component" value="Unassembled WGS sequence"/>
</dbReference>
<keyword evidence="4 6" id="KW-0819">tRNA processing</keyword>
<feature type="binding site" evidence="7">
    <location>
        <position position="182"/>
    </location>
    <ligand>
        <name>ATP</name>
        <dbReference type="ChEBI" id="CHEBI:30616"/>
    </ligand>
</feature>
<feature type="domain" description="tRNA(Ile)-lysidine/2-thiocytidine synthase N-terminal" evidence="9">
    <location>
        <begin position="69"/>
        <end position="207"/>
    </location>
</feature>
<feature type="binding site" evidence="7">
    <location>
        <position position="187"/>
    </location>
    <ligand>
        <name>ATP</name>
        <dbReference type="ChEBI" id="CHEBI:30616"/>
    </ligand>
</feature>
<dbReference type="HAMAP" id="MF_03053">
    <property type="entry name" value="CTU1"/>
    <property type="match status" value="1"/>
</dbReference>
<evidence type="ECO:0000256" key="8">
    <source>
        <dbReference type="SAM" id="MobiDB-lite"/>
    </source>
</evidence>
<comment type="function">
    <text evidence="6">Plays a central role in 2-thiolation of mcm(5)S(2)U at tRNA wobble positions of tRNA(Lys), tRNA(Glu) and tRNA(Gln). Directly binds tRNAs and probably acts by catalyzing adenylation of tRNAs, an intermediate required for 2-thiolation. It is unclear whether it acts as a sulfurtransferase that transfers sulfur from thiocarboxylated URM1 onto the uridine of tRNAs at wobble position.</text>
</comment>
<keyword evidence="5 6" id="KW-0694">RNA-binding</keyword>
<dbReference type="InterPro" id="IPR032442">
    <property type="entry name" value="CTU1_C"/>
</dbReference>
<comment type="similarity">
    <text evidence="6">Belongs to the TtcA family. CTU1/NCS6/ATPBD3 subfamily.</text>
</comment>
<feature type="binding site" evidence="7">
    <location>
        <position position="104"/>
    </location>
    <ligand>
        <name>ATP</name>
        <dbReference type="ChEBI" id="CHEBI:30616"/>
    </ligand>
</feature>
<evidence type="ECO:0000313" key="11">
    <source>
        <dbReference type="EMBL" id="CAD6249385.1"/>
    </source>
</evidence>
<keyword evidence="12" id="KW-1185">Reference proteome</keyword>
<keyword evidence="7" id="KW-0547">Nucleotide-binding</keyword>
<dbReference type="EMBL" id="CAJGYO010000008">
    <property type="protein sequence ID" value="CAD6249385.1"/>
    <property type="molecule type" value="Genomic_DNA"/>
</dbReference>
<dbReference type="InterPro" id="IPR011063">
    <property type="entry name" value="TilS/TtcA_N"/>
</dbReference>
<evidence type="ECO:0000256" key="3">
    <source>
        <dbReference type="ARBA" id="ARBA00022679"/>
    </source>
</evidence>
<dbReference type="UniPathway" id="UPA00988"/>
<evidence type="ECO:0000256" key="5">
    <source>
        <dbReference type="ARBA" id="ARBA00022884"/>
    </source>
</evidence>
<evidence type="ECO:0000313" key="12">
    <source>
        <dbReference type="Proteomes" id="UP000604825"/>
    </source>
</evidence>
<proteinExistence type="inferred from homology"/>
<dbReference type="PANTHER" id="PTHR11807:SF12">
    <property type="entry name" value="CYTOPLASMIC TRNA 2-THIOLATION PROTEIN 1"/>
    <property type="match status" value="1"/>
</dbReference>
<feature type="binding site" evidence="7">
    <location>
        <position position="78"/>
    </location>
    <ligand>
        <name>ATP</name>
        <dbReference type="ChEBI" id="CHEBI:30616"/>
    </ligand>
</feature>
<dbReference type="GO" id="GO:0000049">
    <property type="term" value="F:tRNA binding"/>
    <property type="evidence" value="ECO:0007669"/>
    <property type="project" value="UniProtKB-UniRule"/>
</dbReference>
<dbReference type="PANTHER" id="PTHR11807">
    <property type="entry name" value="ATPASES OF THE PP SUPERFAMILY-RELATED"/>
    <property type="match status" value="1"/>
</dbReference>